<evidence type="ECO:0000313" key="2">
    <source>
        <dbReference type="EMBL" id="NLA57214.1"/>
    </source>
</evidence>
<dbReference type="GO" id="GO:0004252">
    <property type="term" value="F:serine-type endopeptidase activity"/>
    <property type="evidence" value="ECO:0007669"/>
    <property type="project" value="InterPro"/>
</dbReference>
<dbReference type="Proteomes" id="UP000557899">
    <property type="component" value="Unassembled WGS sequence"/>
</dbReference>
<keyword evidence="1" id="KW-0732">Signal</keyword>
<reference evidence="2 3" key="1">
    <citation type="journal article" date="2020" name="Biotechnol. Biofuels">
        <title>New insights from the biogas microbiome by comprehensive genome-resolved metagenomics of nearly 1600 species originating from multiple anaerobic digesters.</title>
        <authorList>
            <person name="Campanaro S."/>
            <person name="Treu L."/>
            <person name="Rodriguez-R L.M."/>
            <person name="Kovalovszki A."/>
            <person name="Ziels R.M."/>
            <person name="Maus I."/>
            <person name="Zhu X."/>
            <person name="Kougias P.G."/>
            <person name="Basile A."/>
            <person name="Luo G."/>
            <person name="Schluter A."/>
            <person name="Konstantinidis K.T."/>
            <person name="Angelidaki I."/>
        </authorList>
    </citation>
    <scope>NUCLEOTIDE SEQUENCE [LARGE SCALE GENOMIC DNA]</scope>
    <source>
        <strain evidence="2">AS15tlH2ME_198</strain>
    </source>
</reference>
<dbReference type="GO" id="GO:0006508">
    <property type="term" value="P:proteolysis"/>
    <property type="evidence" value="ECO:0007669"/>
    <property type="project" value="InterPro"/>
</dbReference>
<dbReference type="Gene3D" id="2.40.10.10">
    <property type="entry name" value="Trypsin-like serine proteases"/>
    <property type="match status" value="2"/>
</dbReference>
<comment type="caution">
    <text evidence="2">The sequence shown here is derived from an EMBL/GenBank/DDBJ whole genome shotgun (WGS) entry which is preliminary data.</text>
</comment>
<protein>
    <recommendedName>
        <fullName evidence="4">Trypsin</fullName>
    </recommendedName>
</protein>
<dbReference type="SUPFAM" id="SSF50494">
    <property type="entry name" value="Trypsin-like serine proteases"/>
    <property type="match status" value="1"/>
</dbReference>
<evidence type="ECO:0008006" key="4">
    <source>
        <dbReference type="Google" id="ProtNLM"/>
    </source>
</evidence>
<dbReference type="InterPro" id="IPR009003">
    <property type="entry name" value="Peptidase_S1_PA"/>
</dbReference>
<dbReference type="AlphaFoldDB" id="A0A7X6SWH3"/>
<dbReference type="PROSITE" id="PS00134">
    <property type="entry name" value="TRYPSIN_HIS"/>
    <property type="match status" value="1"/>
</dbReference>
<feature type="chain" id="PRO_5030872391" description="Trypsin" evidence="1">
    <location>
        <begin position="26"/>
        <end position="255"/>
    </location>
</feature>
<gene>
    <name evidence="2" type="ORF">GX859_13165</name>
</gene>
<feature type="signal peptide" evidence="1">
    <location>
        <begin position="1"/>
        <end position="25"/>
    </location>
</feature>
<proteinExistence type="predicted"/>
<dbReference type="InterPro" id="IPR043504">
    <property type="entry name" value="Peptidase_S1_PA_chymotrypsin"/>
</dbReference>
<accession>A0A7X6SWH3</accession>
<sequence>MTLARRLTALVLSALLLSPAPTAEASSGSSRAAAVAPEPGLVLDIPDTFAHPTWDAGAVSRLVDQGYLAPGFEVTTPDRACSAGFMARTAAGEPVMVTAGHCGLVGQTVFVSRDGRQVAVGTVIHSEFAADNSAPDIGIVRLTSPEDVSPRLAGVYPIEGVLSVEDVQRLRPELCRFGARSGVSCGEYLGMHEDKIVLSNIARPGDSGGPVLARIDGRYHAVGVASWMLTGSRPVIAAQPLAGILEEHNLQLMRG</sequence>
<name>A0A7X6SWH3_9CORY</name>
<dbReference type="CDD" id="cd21112">
    <property type="entry name" value="alphaLP-like"/>
    <property type="match status" value="1"/>
</dbReference>
<dbReference type="EMBL" id="JAAZHI010000256">
    <property type="protein sequence ID" value="NLA57214.1"/>
    <property type="molecule type" value="Genomic_DNA"/>
</dbReference>
<dbReference type="InterPro" id="IPR018114">
    <property type="entry name" value="TRYPSIN_HIS"/>
</dbReference>
<evidence type="ECO:0000313" key="3">
    <source>
        <dbReference type="Proteomes" id="UP000557899"/>
    </source>
</evidence>
<evidence type="ECO:0000256" key="1">
    <source>
        <dbReference type="SAM" id="SignalP"/>
    </source>
</evidence>
<organism evidence="2 3">
    <name type="scientific">Corynebacterium humireducens</name>
    <dbReference type="NCBI Taxonomy" id="1223514"/>
    <lineage>
        <taxon>Bacteria</taxon>
        <taxon>Bacillati</taxon>
        <taxon>Actinomycetota</taxon>
        <taxon>Actinomycetes</taxon>
        <taxon>Mycobacteriales</taxon>
        <taxon>Corynebacteriaceae</taxon>
        <taxon>Corynebacterium</taxon>
    </lineage>
</organism>